<organism evidence="3 4">
    <name type="scientific">Streptomyces coelicolor (strain ATCC BAA-471 / A3(2) / M145)</name>
    <dbReference type="NCBI Taxonomy" id="100226"/>
    <lineage>
        <taxon>Bacteria</taxon>
        <taxon>Bacillati</taxon>
        <taxon>Actinomycetota</taxon>
        <taxon>Actinomycetes</taxon>
        <taxon>Kitasatosporales</taxon>
        <taxon>Streptomycetaceae</taxon>
        <taxon>Streptomyces</taxon>
        <taxon>Streptomyces albidoflavus group</taxon>
    </lineage>
</organism>
<proteinExistence type="predicted"/>
<dbReference type="OrthoDB" id="5121738at2"/>
<dbReference type="InParanoid" id="Q9KYC4"/>
<dbReference type="EMBL" id="AL939129">
    <property type="protein sequence ID" value="CAB92568.1"/>
    <property type="molecule type" value="Genomic_DNA"/>
</dbReference>
<feature type="domain" description="DUF4935" evidence="2">
    <location>
        <begin position="10"/>
        <end position="173"/>
    </location>
</feature>
<accession>Q9KYC4</accession>
<dbReference type="Pfam" id="PF16289">
    <property type="entry name" value="PIN_12"/>
    <property type="match status" value="1"/>
</dbReference>
<dbReference type="AlphaFoldDB" id="Q9KYC4"/>
<gene>
    <name evidence="3" type="ordered locus">SCO6906</name>
    <name evidence="3" type="ORF">SC1B2.12c</name>
</gene>
<dbReference type="EMBL" id="AL645882">
    <property type="protein sequence ID" value="CAB92568.1"/>
    <property type="molecule type" value="Genomic_DNA"/>
</dbReference>
<evidence type="ECO:0000313" key="3">
    <source>
        <dbReference type="EMBL" id="CAB92568.1"/>
    </source>
</evidence>
<dbReference type="STRING" id="100226.gene:17764565"/>
<evidence type="ECO:0000256" key="1">
    <source>
        <dbReference type="SAM" id="MobiDB-lite"/>
    </source>
</evidence>
<dbReference type="PaxDb" id="100226-SCO6906"/>
<dbReference type="Proteomes" id="UP000001973">
    <property type="component" value="Chromosome"/>
</dbReference>
<name>Q9KYC4_STRCO</name>
<sequence length="529" mass="57434">MWCHTRHVIVVLDTTVFSSDFTCSGTAWRVLAHASKAWGLQIRVPEVVVAEAVGGYEREIGHASLALEKVVTKYSGRLGLGQPFGDLLGSLQERCRDYQERLTQLIEDLGGSVLAPPDVPHMELARRAASRRKPCDQKGDGYRDTLNWLLILEIAQSSPEETIFWVTDNSTDFANEEKDNLHGDLLEDLEGVGATSRVRWFSDLSSLLLSLAASHYDESSDDLRNVRDNLQRGAIAEFINASVLPSAVKKLVSPRRCALPLDALKPEVLAVQGVQGLELEVKGAAEQGGAFAEFSFTAETLIGLDLADTATELPEGFERGDGVDRSATVLKELGFRGLIELDSYGRPVSGEVSNIDALIDDPGLEPWKSKGSGLASLQAALSGFQHRNLVDSALLESLRPKIDPGFWDVLRPKIAPGLLDALRPKIDPKLFGSAVVVPKIWDGLRPQIDPKLFGGPVVDPKIWDALRPQIDPKVFEGMFPTVNALKRIADSSAFASSFRFSAAQADLDDEGGDVEEISGEEGDGDASDV</sequence>
<protein>
    <recommendedName>
        <fullName evidence="2">DUF4935 domain-containing protein</fullName>
    </recommendedName>
</protein>
<dbReference type="HOGENOM" id="CLU_514726_0_0_11"/>
<feature type="region of interest" description="Disordered" evidence="1">
    <location>
        <begin position="506"/>
        <end position="529"/>
    </location>
</feature>
<evidence type="ECO:0000259" key="2">
    <source>
        <dbReference type="Pfam" id="PF16289"/>
    </source>
</evidence>
<dbReference type="eggNOG" id="ENOG5031UTA">
    <property type="taxonomic scope" value="Bacteria"/>
</dbReference>
<reference evidence="3 4" key="1">
    <citation type="journal article" date="1996" name="Mol. Microbiol.">
        <title>A set of ordered cosmids and a detailed genetic and physical map for the 8 Mb Streptomyces coelicolor A3(2) chromosome.</title>
        <authorList>
            <person name="Redenbach M."/>
            <person name="Kieser H.M."/>
            <person name="Denapaite D."/>
            <person name="Eichner A."/>
            <person name="Cullum J."/>
            <person name="Kinashi H."/>
            <person name="Hopwood D.A."/>
        </authorList>
    </citation>
    <scope>NUCLEOTIDE SEQUENCE [LARGE SCALE GENOMIC DNA]</scope>
    <source>
        <strain evidence="4">ATCC BAA-471 / A3(2) / M145</strain>
    </source>
</reference>
<evidence type="ECO:0000313" key="4">
    <source>
        <dbReference type="Proteomes" id="UP000001973"/>
    </source>
</evidence>
<dbReference type="InterPro" id="IPR032557">
    <property type="entry name" value="DUF4935"/>
</dbReference>
<reference evidence="3 4" key="2">
    <citation type="journal article" date="2002" name="Nature">
        <title>Complete genome sequence of the model actinomycete Streptomyces coelicolor A3(2).</title>
        <authorList>
            <person name="Bentley S.D."/>
            <person name="Chater K.F."/>
            <person name="Cerdeno-Tarraga A.M."/>
            <person name="Challis G.L."/>
            <person name="Thomson N.R."/>
            <person name="James K.D."/>
            <person name="Harris D.E."/>
            <person name="Quail M.A."/>
            <person name="Kieser H."/>
            <person name="Harper D."/>
            <person name="Bateman A."/>
            <person name="Brown S."/>
            <person name="Chandra G."/>
            <person name="Chen C.W."/>
            <person name="Collins M."/>
            <person name="Cronin A."/>
            <person name="Fraser A."/>
            <person name="Goble A."/>
            <person name="Hidalgo J."/>
            <person name="Hornsby T."/>
            <person name="Howarth S."/>
            <person name="Huang C.H."/>
            <person name="Kieser T."/>
            <person name="Larke L."/>
            <person name="Murphy L."/>
            <person name="Oliver K."/>
            <person name="O'Neil S."/>
            <person name="Rabbinowitsch E."/>
            <person name="Rajandream M.A."/>
            <person name="Rutherford K."/>
            <person name="Rutter S."/>
            <person name="Seeger K."/>
            <person name="Saunders D."/>
            <person name="Sharp S."/>
            <person name="Squares R."/>
            <person name="Squares S."/>
            <person name="Taylor K."/>
            <person name="Warren T."/>
            <person name="Wietzorrek A."/>
            <person name="Woodward J."/>
            <person name="Barrell B.G."/>
            <person name="Parkhill J."/>
            <person name="Hopwood D.A."/>
        </authorList>
    </citation>
    <scope>NUCLEOTIDE SEQUENCE [LARGE SCALE GENOMIC DNA]</scope>
    <source>
        <strain evidence="4">ATCC BAA-471 / A3(2) / M145</strain>
    </source>
</reference>
<keyword evidence="4" id="KW-1185">Reference proteome</keyword>
<dbReference type="KEGG" id="sco:SCO6906"/>